<dbReference type="GO" id="GO:0009873">
    <property type="term" value="P:ethylene-activated signaling pathway"/>
    <property type="evidence" value="ECO:0007669"/>
    <property type="project" value="UniProtKB-KW"/>
</dbReference>
<accession>A0A218WGT7</accession>
<organism evidence="7 9">
    <name type="scientific">Punica granatum</name>
    <name type="common">Pomegranate</name>
    <dbReference type="NCBI Taxonomy" id="22663"/>
    <lineage>
        <taxon>Eukaryota</taxon>
        <taxon>Viridiplantae</taxon>
        <taxon>Streptophyta</taxon>
        <taxon>Embryophyta</taxon>
        <taxon>Tracheophyta</taxon>
        <taxon>Spermatophyta</taxon>
        <taxon>Magnoliopsida</taxon>
        <taxon>eudicotyledons</taxon>
        <taxon>Gunneridae</taxon>
        <taxon>Pentapetalae</taxon>
        <taxon>rosids</taxon>
        <taxon>malvids</taxon>
        <taxon>Myrtales</taxon>
        <taxon>Lythraceae</taxon>
        <taxon>Punica</taxon>
    </lineage>
</organism>
<dbReference type="GeneID" id="116196962"/>
<keyword evidence="10" id="KW-1185">Reference proteome</keyword>
<proteinExistence type="predicted"/>
<dbReference type="GO" id="GO:0010105">
    <property type="term" value="P:negative regulation of ethylene-activated signaling pathway"/>
    <property type="evidence" value="ECO:0007669"/>
    <property type="project" value="UniProtKB-ARBA"/>
</dbReference>
<dbReference type="SUPFAM" id="SSF52047">
    <property type="entry name" value="RNI-like"/>
    <property type="match status" value="2"/>
</dbReference>
<dbReference type="OrthoDB" id="550575at2759"/>
<dbReference type="GO" id="GO:0031146">
    <property type="term" value="P:SCF-dependent proteasomal ubiquitin-dependent protein catabolic process"/>
    <property type="evidence" value="ECO:0007669"/>
    <property type="project" value="TreeGrafter"/>
</dbReference>
<comment type="subcellular location">
    <subcellularLocation>
        <location evidence="1">Nucleus</location>
    </subcellularLocation>
</comment>
<evidence type="ECO:0000256" key="3">
    <source>
        <dbReference type="ARBA" id="ARBA00022745"/>
    </source>
</evidence>
<evidence type="ECO:0000313" key="8">
    <source>
        <dbReference type="EMBL" id="PKI61211.1"/>
    </source>
</evidence>
<feature type="domain" description="F-box/LRR-repeat protein 15-like leucin rich repeat" evidence="6">
    <location>
        <begin position="462"/>
        <end position="645"/>
    </location>
</feature>
<dbReference type="GO" id="GO:0005634">
    <property type="term" value="C:nucleus"/>
    <property type="evidence" value="ECO:0007669"/>
    <property type="project" value="UniProtKB-SubCell"/>
</dbReference>
<evidence type="ECO:0000256" key="1">
    <source>
        <dbReference type="ARBA" id="ARBA00004123"/>
    </source>
</evidence>
<dbReference type="Proteomes" id="UP000233551">
    <property type="component" value="Unassembled WGS sequence"/>
</dbReference>
<dbReference type="FunFam" id="3.80.10.10:FF:000473">
    <property type="entry name" value="EIN3-binding F-box protein 1"/>
    <property type="match status" value="1"/>
</dbReference>
<feature type="domain" description="F-box/LRR-repeat protein 15-like leucin rich repeat" evidence="6">
    <location>
        <begin position="173"/>
        <end position="351"/>
    </location>
</feature>
<keyword evidence="3" id="KW-0936">Ethylene signaling pathway</keyword>
<evidence type="ECO:0000256" key="5">
    <source>
        <dbReference type="ARBA" id="ARBA00023242"/>
    </source>
</evidence>
<dbReference type="InterPro" id="IPR032675">
    <property type="entry name" value="LRR_dom_sf"/>
</dbReference>
<evidence type="ECO:0000313" key="9">
    <source>
        <dbReference type="Proteomes" id="UP000197138"/>
    </source>
</evidence>
<gene>
    <name evidence="7" type="ORF">CDL15_Pgr005941</name>
    <name evidence="8" type="ORF">CRG98_018402</name>
</gene>
<evidence type="ECO:0000256" key="2">
    <source>
        <dbReference type="ARBA" id="ARBA00004906"/>
    </source>
</evidence>
<evidence type="ECO:0000256" key="4">
    <source>
        <dbReference type="ARBA" id="ARBA00022786"/>
    </source>
</evidence>
<dbReference type="SUPFAM" id="SSF81383">
    <property type="entry name" value="F-box domain"/>
    <property type="match status" value="1"/>
</dbReference>
<reference evidence="9" key="1">
    <citation type="journal article" date="2017" name="Plant J.">
        <title>The pomegranate (Punica granatum L.) genome and the genomics of punicalagin biosynthesis.</title>
        <authorList>
            <person name="Qin G."/>
            <person name="Xu C."/>
            <person name="Ming R."/>
            <person name="Tang H."/>
            <person name="Guyot R."/>
            <person name="Kramer E.M."/>
            <person name="Hu Y."/>
            <person name="Yi X."/>
            <person name="Qi Y."/>
            <person name="Xu X."/>
            <person name="Gao Z."/>
            <person name="Pan H."/>
            <person name="Jian J."/>
            <person name="Tian Y."/>
            <person name="Yue Z."/>
            <person name="Xu Y."/>
        </authorList>
    </citation>
    <scope>NUCLEOTIDE SEQUENCE [LARGE SCALE GENOMIC DNA]</scope>
    <source>
        <strain evidence="9">cv. Dabenzi</strain>
    </source>
</reference>
<comment type="caution">
    <text evidence="7">The sequence shown here is derived from an EMBL/GenBank/DDBJ whole genome shotgun (WGS) entry which is preliminary data.</text>
</comment>
<dbReference type="AlphaFoldDB" id="A0A218WGT7"/>
<keyword evidence="4" id="KW-0833">Ubl conjugation pathway</keyword>
<reference evidence="7" key="2">
    <citation type="submission" date="2017-06" db="EMBL/GenBank/DDBJ databases">
        <title>The pomegranate genome and the genomics of punicalagin biosynthesis.</title>
        <authorList>
            <person name="Xu C."/>
        </authorList>
    </citation>
    <scope>NUCLEOTIDE SEQUENCE [LARGE SCALE GENOMIC DNA]</scope>
    <source>
        <tissue evidence="7">Fresh leaf</tissue>
    </source>
</reference>
<dbReference type="Proteomes" id="UP000197138">
    <property type="component" value="Unassembled WGS sequence"/>
</dbReference>
<dbReference type="PANTHER" id="PTHR13318:SF95">
    <property type="entry name" value="F-BOX PROTEIN YLR352W"/>
    <property type="match status" value="1"/>
</dbReference>
<dbReference type="FunFam" id="3.80.10.10:FF:000595">
    <property type="entry name" value="EIN3-binding F-box protein 1"/>
    <property type="match status" value="1"/>
</dbReference>
<dbReference type="InterPro" id="IPR006553">
    <property type="entry name" value="Leu-rich_rpt_Cys-con_subtyp"/>
</dbReference>
<evidence type="ECO:0000313" key="10">
    <source>
        <dbReference type="Proteomes" id="UP000233551"/>
    </source>
</evidence>
<dbReference type="InterPro" id="IPR036047">
    <property type="entry name" value="F-box-like_dom_sf"/>
</dbReference>
<sequence>MPTLVNYGGGGGDEFYSGASFCPNPLDLARFCSVDVYYPPQKRARLLSSPYEYDACIKHDHGSSQRPSIEALPDECLFEIFRRIPAGRDRSSTASVSKHWLFLLASLRKAETFNGKKALAADHVEQPEDEMKISSVSTDDEEDGYLTRCLQDKKATDVRLAAVAVGTSTRGGLAKLSIRGNNSYRGVTDRGLSCIARACPSLKALSLWSISSISDEGLFEVARECRSLEKLDLCRCPCLSSKGLIAIAKHCPNLTALSIESCSMIGNEGLEAIGRFCPRLQSVSIKDCPLVGDRGAVSLVSSAPSVLSKIRLQGLNITDFSLAVIGHYGQAVTSLVLSGLKNVTEKGFWVMGNAQGLKRLASLTIISCGLTDVGLEVLGNGCPNLKQVCLQRCYFISDNGLLDFVRAAGSLESLQLMELNRVSQVGVIGVLSNCGARLKTLALSECMGVKDFPVAVPDLSSCQSLRCLSIQNCPGFGNAGVALVGKLCPNLHHLEFTGLWGIKDAALLPLLESCEDGLVKVNLSDCPNVTDEAISALVMIHGGTLQMLNIDGCRKVTDASLEAIADNCLLINDLDLSKCAVTDAGISVLSSAEQINLRVLSLSGCSQVTNKSVPFLKRLGGSLVGLNLQHCCSISSASVELLAESLWRCDILY</sequence>
<dbReference type="GO" id="GO:0019005">
    <property type="term" value="C:SCF ubiquitin ligase complex"/>
    <property type="evidence" value="ECO:0007669"/>
    <property type="project" value="TreeGrafter"/>
</dbReference>
<evidence type="ECO:0000313" key="7">
    <source>
        <dbReference type="EMBL" id="OWM71753.1"/>
    </source>
</evidence>
<dbReference type="EMBL" id="PGOL01001068">
    <property type="protein sequence ID" value="PKI61211.1"/>
    <property type="molecule type" value="Genomic_DNA"/>
</dbReference>
<dbReference type="Gene3D" id="3.80.10.10">
    <property type="entry name" value="Ribonuclease Inhibitor"/>
    <property type="match status" value="3"/>
</dbReference>
<dbReference type="FunFam" id="3.80.10.10:FF:000451">
    <property type="entry name" value="EIN3-binding F-box protein 1"/>
    <property type="match status" value="1"/>
</dbReference>
<protein>
    <recommendedName>
        <fullName evidence="6">F-box/LRR-repeat protein 15-like leucin rich repeat domain-containing protein</fullName>
    </recommendedName>
</protein>
<dbReference type="SMART" id="SM00367">
    <property type="entry name" value="LRR_CC"/>
    <property type="match status" value="14"/>
</dbReference>
<reference evidence="8 10" key="3">
    <citation type="submission" date="2017-11" db="EMBL/GenBank/DDBJ databases">
        <title>De-novo sequencing of pomegranate (Punica granatum L.) genome.</title>
        <authorList>
            <person name="Akparov Z."/>
            <person name="Amiraslanov A."/>
            <person name="Hajiyeva S."/>
            <person name="Abbasov M."/>
            <person name="Kaur K."/>
            <person name="Hamwieh A."/>
            <person name="Solovyev V."/>
            <person name="Salamov A."/>
            <person name="Braich B."/>
            <person name="Kosarev P."/>
            <person name="Mahmoud A."/>
            <person name="Hajiyev E."/>
            <person name="Babayeva S."/>
            <person name="Izzatullayeva V."/>
            <person name="Mammadov A."/>
            <person name="Mammadov A."/>
            <person name="Sharifova S."/>
            <person name="Ojaghi J."/>
            <person name="Eynullazada K."/>
            <person name="Bayramov B."/>
            <person name="Abdulazimova A."/>
            <person name="Shahmuradov I."/>
        </authorList>
    </citation>
    <scope>NUCLEOTIDE SEQUENCE [LARGE SCALE GENOMIC DNA]</scope>
    <source>
        <strain evidence="8">AG2017</strain>
        <strain evidence="10">cv. AG2017</strain>
        <tissue evidence="8">Leaf</tissue>
    </source>
</reference>
<dbReference type="PANTHER" id="PTHR13318">
    <property type="entry name" value="PARTNER OF PAIRED, ISOFORM B-RELATED"/>
    <property type="match status" value="1"/>
</dbReference>
<dbReference type="CDD" id="cd22159">
    <property type="entry name" value="F-box_AtTIR1-like"/>
    <property type="match status" value="1"/>
</dbReference>
<keyword evidence="5" id="KW-0539">Nucleus</keyword>
<dbReference type="STRING" id="22663.A0A218WGT7"/>
<comment type="pathway">
    <text evidence="2">Protein modification; protein ubiquitination.</text>
</comment>
<evidence type="ECO:0000259" key="6">
    <source>
        <dbReference type="Pfam" id="PF25372"/>
    </source>
</evidence>
<dbReference type="EMBL" id="MTKT01004399">
    <property type="protein sequence ID" value="OWM71753.1"/>
    <property type="molecule type" value="Genomic_DNA"/>
</dbReference>
<dbReference type="Pfam" id="PF25372">
    <property type="entry name" value="DUF7885"/>
    <property type="match status" value="2"/>
</dbReference>
<dbReference type="InterPro" id="IPR057207">
    <property type="entry name" value="FBXL15_LRR"/>
</dbReference>
<name>A0A218WGT7_PUNGR</name>